<feature type="region of interest" description="Disordered" evidence="1">
    <location>
        <begin position="1"/>
        <end position="20"/>
    </location>
</feature>
<comment type="caution">
    <text evidence="2">The sequence shown here is derived from an EMBL/GenBank/DDBJ whole genome shotgun (WGS) entry which is preliminary data.</text>
</comment>
<reference evidence="2" key="1">
    <citation type="journal article" date="2023" name="Plant J.">
        <title>Genome sequences and population genomics provide insights into the demographic history, inbreeding, and mutation load of two 'living fossil' tree species of Dipteronia.</title>
        <authorList>
            <person name="Feng Y."/>
            <person name="Comes H.P."/>
            <person name="Chen J."/>
            <person name="Zhu S."/>
            <person name="Lu R."/>
            <person name="Zhang X."/>
            <person name="Li P."/>
            <person name="Qiu J."/>
            <person name="Olsen K.M."/>
            <person name="Qiu Y."/>
        </authorList>
    </citation>
    <scope>NUCLEOTIDE SEQUENCE</scope>
    <source>
        <strain evidence="2">NBL</strain>
    </source>
</reference>
<dbReference type="SMART" id="SM00614">
    <property type="entry name" value="ZnF_BED"/>
    <property type="match status" value="1"/>
</dbReference>
<evidence type="ECO:0000313" key="3">
    <source>
        <dbReference type="Proteomes" id="UP001281410"/>
    </source>
</evidence>
<keyword evidence="3" id="KW-1185">Reference proteome</keyword>
<proteinExistence type="predicted"/>
<feature type="compositionally biased region" description="Basic and acidic residues" evidence="1">
    <location>
        <begin position="1"/>
        <end position="13"/>
    </location>
</feature>
<sequence>MPDLGHDVDRADGLDDPNPSLDFDFDPRIEEKLPKQVKSDLFIQHMKKVTQEDGNTIVICNYCKKVFKWHKSGGYGTYRKHITNAHPDAQAKSSSQAQIFRVKKLLYELYDEYLRVYGPSLNIDVPQTQNVSRSSSSSGFISLGYNLLSKKTKKLRGSSSSSSTTYSELESYLSTSFEFIEDTEVKQFDILHWWNEHESFYSGGGTTVQHRWEYFRPNTFPYESEITSDASLCRRLDEGTISTIRNRSGGIVRFL</sequence>
<evidence type="ECO:0008006" key="4">
    <source>
        <dbReference type="Google" id="ProtNLM"/>
    </source>
</evidence>
<protein>
    <recommendedName>
        <fullName evidence="4">BED-type domain-containing protein</fullName>
    </recommendedName>
</protein>
<evidence type="ECO:0000256" key="1">
    <source>
        <dbReference type="SAM" id="MobiDB-lite"/>
    </source>
</evidence>
<name>A0AAE0AWJ9_9ROSI</name>
<dbReference type="EMBL" id="JANJYJ010000002">
    <property type="protein sequence ID" value="KAK3225568.1"/>
    <property type="molecule type" value="Genomic_DNA"/>
</dbReference>
<gene>
    <name evidence="2" type="ORF">Dsin_005430</name>
</gene>
<evidence type="ECO:0000313" key="2">
    <source>
        <dbReference type="EMBL" id="KAK3225568.1"/>
    </source>
</evidence>
<dbReference type="AlphaFoldDB" id="A0AAE0AWJ9"/>
<organism evidence="2 3">
    <name type="scientific">Dipteronia sinensis</name>
    <dbReference type="NCBI Taxonomy" id="43782"/>
    <lineage>
        <taxon>Eukaryota</taxon>
        <taxon>Viridiplantae</taxon>
        <taxon>Streptophyta</taxon>
        <taxon>Embryophyta</taxon>
        <taxon>Tracheophyta</taxon>
        <taxon>Spermatophyta</taxon>
        <taxon>Magnoliopsida</taxon>
        <taxon>eudicotyledons</taxon>
        <taxon>Gunneridae</taxon>
        <taxon>Pentapetalae</taxon>
        <taxon>rosids</taxon>
        <taxon>malvids</taxon>
        <taxon>Sapindales</taxon>
        <taxon>Sapindaceae</taxon>
        <taxon>Hippocastanoideae</taxon>
        <taxon>Acereae</taxon>
        <taxon>Dipteronia</taxon>
    </lineage>
</organism>
<dbReference type="Proteomes" id="UP001281410">
    <property type="component" value="Unassembled WGS sequence"/>
</dbReference>
<accession>A0AAE0AWJ9</accession>